<evidence type="ECO:0000256" key="1">
    <source>
        <dbReference type="ARBA" id="ARBA00001933"/>
    </source>
</evidence>
<dbReference type="FunFam" id="3.40.640.10:FF:000004">
    <property type="entry name" value="Acetylornithine aminotransferase"/>
    <property type="match status" value="1"/>
</dbReference>
<dbReference type="OrthoDB" id="10261433at2759"/>
<dbReference type="PANTHER" id="PTHR43094">
    <property type="entry name" value="AMINOTRANSFERASE"/>
    <property type="match status" value="1"/>
</dbReference>
<dbReference type="Gene3D" id="3.40.640.10">
    <property type="entry name" value="Type I PLP-dependent aspartate aminotransferase-like (Major domain)"/>
    <property type="match status" value="1"/>
</dbReference>
<reference evidence="5 6" key="1">
    <citation type="submission" date="2014-04" db="EMBL/GenBank/DDBJ databases">
        <authorList>
            <consortium name="DOE Joint Genome Institute"/>
            <person name="Kuo A."/>
            <person name="Martino E."/>
            <person name="Perotto S."/>
            <person name="Kohler A."/>
            <person name="Nagy L.G."/>
            <person name="Floudas D."/>
            <person name="Copeland A."/>
            <person name="Barry K.W."/>
            <person name="Cichocki N."/>
            <person name="Veneault-Fourrey C."/>
            <person name="LaButti K."/>
            <person name="Lindquist E.A."/>
            <person name="Lipzen A."/>
            <person name="Lundell T."/>
            <person name="Morin E."/>
            <person name="Murat C."/>
            <person name="Sun H."/>
            <person name="Tunlid A."/>
            <person name="Henrissat B."/>
            <person name="Grigoriev I.V."/>
            <person name="Hibbett D.S."/>
            <person name="Martin F."/>
            <person name="Nordberg H.P."/>
            <person name="Cantor M.N."/>
            <person name="Hua S.X."/>
        </authorList>
    </citation>
    <scope>NUCLEOTIDE SEQUENCE [LARGE SCALE GENOMIC DNA]</scope>
    <source>
        <strain evidence="5 6">Zn</strain>
    </source>
</reference>
<dbReference type="AlphaFoldDB" id="A0A0C3HFA5"/>
<dbReference type="HOGENOM" id="CLU_016922_4_0_1"/>
<dbReference type="GO" id="GO:0008483">
    <property type="term" value="F:transaminase activity"/>
    <property type="evidence" value="ECO:0007669"/>
    <property type="project" value="InterPro"/>
</dbReference>
<dbReference type="InterPro" id="IPR015424">
    <property type="entry name" value="PyrdxlP-dep_Trfase"/>
</dbReference>
<dbReference type="GO" id="GO:0030170">
    <property type="term" value="F:pyridoxal phosphate binding"/>
    <property type="evidence" value="ECO:0007669"/>
    <property type="project" value="InterPro"/>
</dbReference>
<dbReference type="InterPro" id="IPR015422">
    <property type="entry name" value="PyrdxlP-dep_Trfase_small"/>
</dbReference>
<sequence>MTPPITKALGSTAKEYVGIQHETPLVVGSTSNWFILDNGRKIFDTTGGAAVTCIGHADSRVKGAIMKQLDQVEYTRATQFRAEAAQELAKLLVQSTNGEMERTMFVSSGSEAVDAALKLTRTYFLTKSNPEPQRTRFIGRLSSYHGASLAGMALGHHIGRRSPFMPLLAHEGPNFSHVSPAHALRYQRENETQEEYVARLEFELEREFIRVGANTVCAFVAEPIVGAGLGCGTAPPGYFKAVRSVCDKFGALLIMDEVMCGLGRTGTYHAWQHPDIGVAPDIQMIGKTLGGGYMPIAGVLIGKKVASAMVENNGVFIHGQTYENHPVACAAALAVQRIIRDEGLVDNVRIRGDEMVDKLKRRLGNHPCVFDIRGRGLFIGVEFAQPMSKTPYPPALKIGARIKAAGMDLHPTWGIAGFPMQGCADGVDGDVTMIMPAYNITSEDVDLVVNAFGDAVERVLGVRGERIECN</sequence>
<dbReference type="InterPro" id="IPR005814">
    <property type="entry name" value="Aminotrans_3"/>
</dbReference>
<evidence type="ECO:0000256" key="3">
    <source>
        <dbReference type="ARBA" id="ARBA00022898"/>
    </source>
</evidence>
<gene>
    <name evidence="5" type="ORF">OIDMADRAFT_107176</name>
</gene>
<protein>
    <recommendedName>
        <fullName evidence="7">Aminotransferase class III</fullName>
    </recommendedName>
</protein>
<evidence type="ECO:0000313" key="6">
    <source>
        <dbReference type="Proteomes" id="UP000054321"/>
    </source>
</evidence>
<dbReference type="Pfam" id="PF00202">
    <property type="entry name" value="Aminotran_3"/>
    <property type="match status" value="1"/>
</dbReference>
<proteinExistence type="inferred from homology"/>
<dbReference type="CDD" id="cd00610">
    <property type="entry name" value="OAT_like"/>
    <property type="match status" value="1"/>
</dbReference>
<comment type="cofactor">
    <cofactor evidence="1">
        <name>pyridoxal 5'-phosphate</name>
        <dbReference type="ChEBI" id="CHEBI:597326"/>
    </cofactor>
</comment>
<dbReference type="SUPFAM" id="SSF53383">
    <property type="entry name" value="PLP-dependent transferases"/>
    <property type="match status" value="1"/>
</dbReference>
<dbReference type="Gene3D" id="3.90.1150.10">
    <property type="entry name" value="Aspartate Aminotransferase, domain 1"/>
    <property type="match status" value="1"/>
</dbReference>
<evidence type="ECO:0000256" key="2">
    <source>
        <dbReference type="ARBA" id="ARBA00008954"/>
    </source>
</evidence>
<evidence type="ECO:0000313" key="5">
    <source>
        <dbReference type="EMBL" id="KIN06906.1"/>
    </source>
</evidence>
<organism evidence="5 6">
    <name type="scientific">Oidiodendron maius (strain Zn)</name>
    <dbReference type="NCBI Taxonomy" id="913774"/>
    <lineage>
        <taxon>Eukaryota</taxon>
        <taxon>Fungi</taxon>
        <taxon>Dikarya</taxon>
        <taxon>Ascomycota</taxon>
        <taxon>Pezizomycotina</taxon>
        <taxon>Leotiomycetes</taxon>
        <taxon>Leotiomycetes incertae sedis</taxon>
        <taxon>Myxotrichaceae</taxon>
        <taxon>Oidiodendron</taxon>
    </lineage>
</organism>
<dbReference type="InterPro" id="IPR015421">
    <property type="entry name" value="PyrdxlP-dep_Trfase_major"/>
</dbReference>
<reference evidence="6" key="2">
    <citation type="submission" date="2015-01" db="EMBL/GenBank/DDBJ databases">
        <title>Evolutionary Origins and Diversification of the Mycorrhizal Mutualists.</title>
        <authorList>
            <consortium name="DOE Joint Genome Institute"/>
            <consortium name="Mycorrhizal Genomics Consortium"/>
            <person name="Kohler A."/>
            <person name="Kuo A."/>
            <person name="Nagy L.G."/>
            <person name="Floudas D."/>
            <person name="Copeland A."/>
            <person name="Barry K.W."/>
            <person name="Cichocki N."/>
            <person name="Veneault-Fourrey C."/>
            <person name="LaButti K."/>
            <person name="Lindquist E.A."/>
            <person name="Lipzen A."/>
            <person name="Lundell T."/>
            <person name="Morin E."/>
            <person name="Murat C."/>
            <person name="Riley R."/>
            <person name="Ohm R."/>
            <person name="Sun H."/>
            <person name="Tunlid A."/>
            <person name="Henrissat B."/>
            <person name="Grigoriev I.V."/>
            <person name="Hibbett D.S."/>
            <person name="Martin F."/>
        </authorList>
    </citation>
    <scope>NUCLEOTIDE SEQUENCE [LARGE SCALE GENOMIC DNA]</scope>
    <source>
        <strain evidence="6">Zn</strain>
    </source>
</reference>
<keyword evidence="6" id="KW-1185">Reference proteome</keyword>
<dbReference type="PANTHER" id="PTHR43094:SF1">
    <property type="entry name" value="AMINOTRANSFERASE CLASS-III"/>
    <property type="match status" value="1"/>
</dbReference>
<dbReference type="STRING" id="913774.A0A0C3HFA5"/>
<name>A0A0C3HFA5_OIDMZ</name>
<keyword evidence="3 4" id="KW-0663">Pyridoxal phosphate</keyword>
<accession>A0A0C3HFA5</accession>
<dbReference type="Proteomes" id="UP000054321">
    <property type="component" value="Unassembled WGS sequence"/>
</dbReference>
<evidence type="ECO:0008006" key="7">
    <source>
        <dbReference type="Google" id="ProtNLM"/>
    </source>
</evidence>
<comment type="similarity">
    <text evidence="2 4">Belongs to the class-III pyridoxal-phosphate-dependent aminotransferase family.</text>
</comment>
<dbReference type="GO" id="GO:0005829">
    <property type="term" value="C:cytosol"/>
    <property type="evidence" value="ECO:0007669"/>
    <property type="project" value="TreeGrafter"/>
</dbReference>
<evidence type="ECO:0000256" key="4">
    <source>
        <dbReference type="RuleBase" id="RU003560"/>
    </source>
</evidence>
<dbReference type="InParanoid" id="A0A0C3HFA5"/>
<dbReference type="EMBL" id="KN832870">
    <property type="protein sequence ID" value="KIN06906.1"/>
    <property type="molecule type" value="Genomic_DNA"/>
</dbReference>